<protein>
    <recommendedName>
        <fullName evidence="3 6">Arabinogalactan endo-beta-1,4-galactanase</fullName>
        <ecNumber evidence="3 6">3.2.1.89</ecNumber>
    </recommendedName>
</protein>
<dbReference type="GO" id="GO:0045490">
    <property type="term" value="P:pectin catabolic process"/>
    <property type="evidence" value="ECO:0007669"/>
    <property type="project" value="TreeGrafter"/>
</dbReference>
<evidence type="ECO:0000256" key="4">
    <source>
        <dbReference type="ARBA" id="ARBA00022801"/>
    </source>
</evidence>
<dbReference type="SUPFAM" id="SSF51445">
    <property type="entry name" value="(Trans)glycosidases"/>
    <property type="match status" value="1"/>
</dbReference>
<dbReference type="InterPro" id="IPR017853">
    <property type="entry name" value="GH"/>
</dbReference>
<comment type="catalytic activity">
    <reaction evidence="1 6">
        <text>The enzyme specifically hydrolyzes (1-&gt;4)-beta-D-galactosidic linkages in type I arabinogalactans.</text>
        <dbReference type="EC" id="3.2.1.89"/>
    </reaction>
</comment>
<evidence type="ECO:0000256" key="3">
    <source>
        <dbReference type="ARBA" id="ARBA00012556"/>
    </source>
</evidence>
<dbReference type="GO" id="GO:0015926">
    <property type="term" value="F:glucosidase activity"/>
    <property type="evidence" value="ECO:0007669"/>
    <property type="project" value="InterPro"/>
</dbReference>
<dbReference type="PANTHER" id="PTHR34983:SF1">
    <property type="entry name" value="ARABINOGALACTAN ENDO-BETA-1,4-GALACTANASE A"/>
    <property type="match status" value="1"/>
</dbReference>
<evidence type="ECO:0000256" key="2">
    <source>
        <dbReference type="ARBA" id="ARBA00010687"/>
    </source>
</evidence>
<proteinExistence type="inferred from homology"/>
<dbReference type="Gene3D" id="3.20.20.80">
    <property type="entry name" value="Glycosidases"/>
    <property type="match status" value="1"/>
</dbReference>
<reference evidence="7 8" key="1">
    <citation type="submission" date="2011-06" db="EMBL/GenBank/DDBJ databases">
        <title>The complete genome of Spirochaeta thermophila DSM 6578.</title>
        <authorList>
            <consortium name="US DOE Joint Genome Institute (JGI-PGF)"/>
            <person name="Lucas S."/>
            <person name="Lapidus A."/>
            <person name="Bruce D."/>
            <person name="Goodwin L."/>
            <person name="Pitluck S."/>
            <person name="Peters L."/>
            <person name="Kyrpides N."/>
            <person name="Mavromatis K."/>
            <person name="Ivanova N."/>
            <person name="Mikailova N."/>
            <person name="Pagani I."/>
            <person name="Chertkov O."/>
            <person name="Detter J.C."/>
            <person name="Tapia R."/>
            <person name="Han C."/>
            <person name="Land M."/>
            <person name="Hauser L."/>
            <person name="Markowitz V."/>
            <person name="Cheng J.-F."/>
            <person name="Hugenholtz P."/>
            <person name="Woyke T."/>
            <person name="Wu D."/>
            <person name="Spring S."/>
            <person name="Merkhoffer B."/>
            <person name="Schneider S."/>
            <person name="Klenk H.-P."/>
            <person name="Eisen J.A."/>
        </authorList>
    </citation>
    <scope>NUCLEOTIDE SEQUENCE [LARGE SCALE GENOMIC DNA]</scope>
    <source>
        <strain evidence="8">ATCC 700085 / DSM 6578 / Z-1203</strain>
    </source>
</reference>
<dbReference type="GO" id="GO:0031218">
    <property type="term" value="F:arabinogalactan endo-1,4-beta-galactosidase activity"/>
    <property type="evidence" value="ECO:0007669"/>
    <property type="project" value="UniProtKB-EC"/>
</dbReference>
<dbReference type="STRING" id="869211.Spith_0360"/>
<gene>
    <name evidence="7" type="ordered locus">Spith_0360</name>
</gene>
<evidence type="ECO:0000256" key="1">
    <source>
        <dbReference type="ARBA" id="ARBA00001695"/>
    </source>
</evidence>
<dbReference type="EMBL" id="CP002903">
    <property type="protein sequence ID" value="AEJ60645.1"/>
    <property type="molecule type" value="Genomic_DNA"/>
</dbReference>
<dbReference type="AlphaFoldDB" id="G0GE13"/>
<accession>G0GE13</accession>
<dbReference type="KEGG" id="stq:Spith_0360"/>
<keyword evidence="5 6" id="KW-0326">Glycosidase</keyword>
<evidence type="ECO:0000256" key="5">
    <source>
        <dbReference type="ARBA" id="ARBA00023295"/>
    </source>
</evidence>
<dbReference type="OrthoDB" id="9768786at2"/>
<evidence type="ECO:0000313" key="7">
    <source>
        <dbReference type="EMBL" id="AEJ60645.1"/>
    </source>
</evidence>
<dbReference type="EC" id="3.2.1.89" evidence="3 6"/>
<sequence>MRHKIFTPLWLLLGALLLTLLLGGCGNEIFGSHTDVADDVGARATSSLQIGVDLSEALYAQNHGVQYRDTNGQVKDVFQIFKDHGYTWVRVRVNVDPPDNPNYAMFTDLTYAKQLGAIAKSKGFKLLVDFHYSHWWADPGNQWTPSAWQTSNINTLCTYVYNWTKDAITQLRNAGAAPDMVQIGNEITNGLLWDLGGPYRSGGSWRNMAWLINSGINGVKDAGSSAKIMIHLDSGGSRSTTQNWITNFRNNDGQWGDVNAIGLSYYTMWQGSLSDLSNNLSYVNSLGKEVYIVETAYYWDTNLKGYSGSQVPYPQTPQGQYQFLQALKNTVSAYSNVKGIFYWGAAWCQSSKWLSAPGWSDDDASRRSLFDDDAVATMGIDGLF</sequence>
<evidence type="ECO:0000313" key="8">
    <source>
        <dbReference type="Proteomes" id="UP000007254"/>
    </source>
</evidence>
<dbReference type="PROSITE" id="PS51257">
    <property type="entry name" value="PROKAR_LIPOPROTEIN"/>
    <property type="match status" value="1"/>
</dbReference>
<dbReference type="RefSeq" id="WP_014624043.1">
    <property type="nucleotide sequence ID" value="NC_017583.1"/>
</dbReference>
<keyword evidence="4 6" id="KW-0378">Hydrolase</keyword>
<name>G0GE13_WINT7</name>
<dbReference type="PANTHER" id="PTHR34983">
    <property type="entry name" value="ARABINOGALACTAN ENDO-BETA-1,4-GALACTANASE A"/>
    <property type="match status" value="1"/>
</dbReference>
<dbReference type="InterPro" id="IPR011683">
    <property type="entry name" value="Glyco_hydro_53"/>
</dbReference>
<dbReference type="Proteomes" id="UP000007254">
    <property type="component" value="Chromosome"/>
</dbReference>
<keyword evidence="8" id="KW-1185">Reference proteome</keyword>
<organism evidence="7 8">
    <name type="scientific">Winmispira thermophila (strain ATCC 700085 / DSM 6578 / Z-1203)</name>
    <name type="common">Spirochaeta thermophila</name>
    <dbReference type="NCBI Taxonomy" id="869211"/>
    <lineage>
        <taxon>Bacteria</taxon>
        <taxon>Pseudomonadati</taxon>
        <taxon>Spirochaetota</taxon>
        <taxon>Spirochaetia</taxon>
        <taxon>Winmispirales</taxon>
        <taxon>Winmispiraceae</taxon>
        <taxon>Winmispira</taxon>
    </lineage>
</organism>
<evidence type="ECO:0000256" key="6">
    <source>
        <dbReference type="RuleBase" id="RU361192"/>
    </source>
</evidence>
<dbReference type="Pfam" id="PF07745">
    <property type="entry name" value="Glyco_hydro_53"/>
    <property type="match status" value="1"/>
</dbReference>
<dbReference type="HOGENOM" id="CLU_011259_2_1_12"/>
<comment type="similarity">
    <text evidence="2 6">Belongs to the glycosyl hydrolase 53 family.</text>
</comment>